<dbReference type="InterPro" id="IPR050624">
    <property type="entry name" value="HTH-type_Tx_Regulator"/>
</dbReference>
<dbReference type="PANTHER" id="PTHR43479:SF11">
    <property type="entry name" value="ACREF_ENVCD OPERON REPRESSOR-RELATED"/>
    <property type="match status" value="1"/>
</dbReference>
<evidence type="ECO:0000313" key="2">
    <source>
        <dbReference type="Proteomes" id="UP000812982"/>
    </source>
</evidence>
<evidence type="ECO:0000313" key="1">
    <source>
        <dbReference type="EMBL" id="MBU9765417.1"/>
    </source>
</evidence>
<dbReference type="InterPro" id="IPR009057">
    <property type="entry name" value="Homeodomain-like_sf"/>
</dbReference>
<reference evidence="1 2" key="1">
    <citation type="journal article" date="2021" name="Sci. Rep.">
        <title>Phenotypic and genomic hallmarks of a novel, potentially pathogenic rapidly growing Mycobacterium species related to the Mycobacterium fortuitum complex.</title>
        <authorList>
            <person name="Gharbi R."/>
            <person name="Khanna V."/>
            <person name="Frigui W."/>
            <person name="Mhenni B."/>
            <person name="Brosch R."/>
            <person name="Mardassi H."/>
        </authorList>
    </citation>
    <scope>NUCLEOTIDE SEQUENCE [LARGE SCALE GENOMIC DNA]</scope>
    <source>
        <strain evidence="1 2">TNTM28</strain>
    </source>
</reference>
<organism evidence="1 2">
    <name type="scientific">[Mycobacterium] fortunisiensis</name>
    <dbReference type="NCBI Taxonomy" id="2600579"/>
    <lineage>
        <taxon>Bacteria</taxon>
        <taxon>Bacillati</taxon>
        <taxon>Actinomycetota</taxon>
        <taxon>Actinomycetes</taxon>
        <taxon>Mycobacteriales</taxon>
        <taxon>Mycobacteriaceae</taxon>
        <taxon>Mycolicibacterium</taxon>
    </lineage>
</organism>
<dbReference type="Gene3D" id="1.10.357.10">
    <property type="entry name" value="Tetracycline Repressor, domain 2"/>
    <property type="match status" value="1"/>
</dbReference>
<protein>
    <submittedName>
        <fullName evidence="1">TetR/AcrR family transcriptional regulator</fullName>
    </submittedName>
</protein>
<dbReference type="Proteomes" id="UP000812982">
    <property type="component" value="Unassembled WGS sequence"/>
</dbReference>
<proteinExistence type="predicted"/>
<dbReference type="SUPFAM" id="SSF46689">
    <property type="entry name" value="Homeodomain-like"/>
    <property type="match status" value="1"/>
</dbReference>
<comment type="caution">
    <text evidence="1">The sequence shown here is derived from an EMBL/GenBank/DDBJ whole genome shotgun (WGS) entry which is preliminary data.</text>
</comment>
<dbReference type="EMBL" id="VOMB01000020">
    <property type="protein sequence ID" value="MBU9765417.1"/>
    <property type="molecule type" value="Genomic_DNA"/>
</dbReference>
<sequence length="196" mass="21044">MTTDSRVARRRRQLLEVGLDILGDPQGGGELTVRAICAGAPLAQRYFYESFTDKDEFAAAVYDCALARVVQAVERPLAKARYSDGSRVGISALVRVLAADRRLGQILFSPHQTNPVVIAKRFESTAAFVSLFTAQVSGQFGTKDGRPPLAAHFIVGGVAQAIGAWLNADVRIAKAALIDELVGFLDRHGVGHTPGR</sequence>
<accession>A0ABS6KP61</accession>
<gene>
    <name evidence="1" type="ORF">FR943_16375</name>
</gene>
<name>A0ABS6KP61_9MYCO</name>
<keyword evidence="2" id="KW-1185">Reference proteome</keyword>
<dbReference type="PANTHER" id="PTHR43479">
    <property type="entry name" value="ACREF/ENVCD OPERON REPRESSOR-RELATED"/>
    <property type="match status" value="1"/>
</dbReference>